<dbReference type="RefSeq" id="WP_062647747.1">
    <property type="nucleotide sequence ID" value="NZ_LPUR01000001.1"/>
</dbReference>
<evidence type="ECO:0000313" key="2">
    <source>
        <dbReference type="Proteomes" id="UP000070513"/>
    </source>
</evidence>
<comment type="caution">
    <text evidence="1">The sequence shown here is derived from an EMBL/GenBank/DDBJ whole genome shotgun (WGS) entry which is preliminary data.</text>
</comment>
<dbReference type="EMBL" id="LPUR01000001">
    <property type="protein sequence ID" value="KXH84695.1"/>
    <property type="molecule type" value="Genomic_DNA"/>
</dbReference>
<proteinExistence type="predicted"/>
<gene>
    <name evidence="1" type="ORF">AU378_02735</name>
</gene>
<dbReference type="Proteomes" id="UP000070513">
    <property type="component" value="Unassembled WGS sequence"/>
</dbReference>
<name>A0A135WIJ6_9FLAO</name>
<evidence type="ECO:0000313" key="1">
    <source>
        <dbReference type="EMBL" id="KXH84695.1"/>
    </source>
</evidence>
<reference evidence="1 2" key="2">
    <citation type="journal article" date="2016" name="Genome Announc.">
        <title>Draft Genome Sequence of a Biocontrol Rhizobacterium, Chryseobacterium kwangjuense Strain KJ1R5, Isolated from Pepper (Capsicum annuum).</title>
        <authorList>
            <person name="Jeong J.J."/>
            <person name="Park H."/>
            <person name="Park B.H."/>
            <person name="Mannaa M."/>
            <person name="Sang M.K."/>
            <person name="Choi I.G."/>
            <person name="Kim K.D."/>
        </authorList>
    </citation>
    <scope>NUCLEOTIDE SEQUENCE [LARGE SCALE GENOMIC DNA]</scope>
    <source>
        <strain evidence="1 2">KJ1R5</strain>
    </source>
</reference>
<accession>A0A135WIJ6</accession>
<sequence length="1693" mass="195137">MIHIQLDPSVVTVRDTFGISLSLAGVYTDKDEATDPEILRNGTIDNSNQLDDLTKVLYPWHWTEKPKKLLLYFYKENSLDPLNPYQQINTPFPFDVSANDFKSAKNDTDKLKSSYDEEINKCIISGKTINKNKIQAEKKKTDIFIEDTQDSVPEGYLIGAIAGKAQKFAPLNEAISLVFFAGDDFDFNDPDNQPITHFVAFPIDSDDWILEDILGEPVWNENGFMQKRYMRTLNGKSYIVNVHSAITPIPEPDQTKHGIILRDDQANFEGTLTNLHISDTEDWSEKWLEKLFYQINPLKEITRYIRKYAKKYKNINDETDDDKKDEVKQNVKKLSKLFFRVLILELRNYIDFGEIWEEKEGKIELTDTKFHQSIREALKIQLDYDQGKLRDIALKLVDYQPDWKKISQYLIASFKEDDAIKGRISLFYKIIEGSITDEDFKREGFLSKWKEEISLIDDTIKINGRKEQWVLSSITESAKNTDFKTTNNEGTSINVKLYNMFTSKESWNILEELGTDTTVYGNYFVPAGELRLKAFKQKFLKFIGPHNIEIQGKAGSPEYFKSRRFQWKLILKSFFHVAGENLTSDTEVLKLSVTEQRVLGKRCQAIINLMDKKMESFDSVTYSNIPPIRIRLNNSVEKMDLKIHQDPKNEKTFTNPDDDLFDEIAGYVAIQTRSKTMNVNDDSSFEEEWKYLNRCKINCVQFEKEAGKKKLKRKEGNYLFKTPFLIPSFLPKFSTDETNGENSDFSFRQRFVEVKNEKNSLVAGFQKTNNDFETGNQSINEGELMLENIFDIETDSATGKMIKHVPYAYFYGYYYQFKAYAVLNSGVLPPELRNGSMTSFNKKLETIENKHVDEFHFLRRVPVSAPRISSCSNLIKETKDKKKIEVPVPPLPEGLKLLTYELEQYRKIREEFYGIKDQTDKANQQDLPVTLLHNRSDKILLTVKKPSTHFWNWYAWTALKSDDEELKEAIKREYNQNRLIGIKKEAEYQHFCDPAVSDYLLIETKILFSLDDSREKEKTKVAVVPLGKGDHLSDLSRILEITLKEGTTNIEIQNADLINENMKMELRAGEVLHVKVSGLIDSKYYDEKDPGRRFHEFMKDNLVEYKGEDGSKYYQSPPSHYFIETASKFEMKPEDIWKHIVFEDNADLTKDKVQAYLEIPDDKFLSKKLCLAHQVTTEHQMWNWNGKLSTFNKRILDNPVDGKNVLDPVSTNTTEAMKFEVDFAERPDFTSNVTRRFFLTASPEGGTRQIIFTHSRPDEKRALYYLLNVQLHNRYELLEGYNQIVIAHSISKGEDVGTRWRRHFRKTRIGKKLPRPAIRFIVPLTKSLQTHEKAGNTPNVASLLIVLDDVWYTEAGLAEKLQIGVEVVQKDKTGELFMQAGLDPIISENATPELDKKNNNIVETLEQDPLDETKFIKTRRFVFDAVGPIGLTFDQNSILPKINASCFIVNIPETSGVFEGEDGKDFYLKPWSMMKISVRRTLIDGLHGNLSGDELDHLSSGWTESEWVQHLPDTKTFIPRSWRDDKKDAVDFTIKYSRNEKGILNKPCEIDMADEEYLMGIEQEIGENCEKFLILSKRSFDVGGLPTESYVATVALKGMKKAVFNHDAVADITTEFKKSEDGINGYARILTVRTNSSQNNKLGDYKESVNVWEGLFGASVQGDVALDGIQSDSIYALPLISERVAVNVTFKPK</sequence>
<reference evidence="2" key="1">
    <citation type="submission" date="2015-12" db="EMBL/GenBank/DDBJ databases">
        <title>Genome sequence of a biocontrol rhizobacterium Chryseobacterium kwangjuense strain KJ1R5 isolated from pepper (Capsicum annuum L.).</title>
        <authorList>
            <person name="Jeong J.-J."/>
            <person name="Park H."/>
            <person name="Mannaa M."/>
            <person name="Sang M.K."/>
            <person name="Choi I.-G."/>
            <person name="Kim K.D."/>
        </authorList>
    </citation>
    <scope>NUCLEOTIDE SEQUENCE [LARGE SCALE GENOMIC DNA]</scope>
    <source>
        <strain evidence="2">KJ1R5</strain>
    </source>
</reference>
<protein>
    <submittedName>
        <fullName evidence="1">Uncharacterized protein</fullName>
    </submittedName>
</protein>
<dbReference type="OrthoDB" id="1205125at2"/>
<organism evidence="1 2">
    <name type="scientific">Chryseobacterium kwangjuense</name>
    <dbReference type="NCBI Taxonomy" id="267125"/>
    <lineage>
        <taxon>Bacteria</taxon>
        <taxon>Pseudomonadati</taxon>
        <taxon>Bacteroidota</taxon>
        <taxon>Flavobacteriia</taxon>
        <taxon>Flavobacteriales</taxon>
        <taxon>Weeksellaceae</taxon>
        <taxon>Chryseobacterium group</taxon>
        <taxon>Chryseobacterium</taxon>
    </lineage>
</organism>